<dbReference type="Pfam" id="PF07681">
    <property type="entry name" value="DoxX"/>
    <property type="match status" value="1"/>
</dbReference>
<proteinExistence type="inferred from homology"/>
<name>A0AAX4HUQ1_9BACT</name>
<dbReference type="RefSeq" id="WP_321399391.1">
    <property type="nucleotide sequence ID" value="NZ_CP139487.1"/>
</dbReference>
<keyword evidence="6 7" id="KW-0472">Membrane</keyword>
<gene>
    <name evidence="8" type="ORF">SOO65_08635</name>
</gene>
<evidence type="ECO:0000256" key="1">
    <source>
        <dbReference type="ARBA" id="ARBA00004651"/>
    </source>
</evidence>
<dbReference type="Proteomes" id="UP001324634">
    <property type="component" value="Chromosome"/>
</dbReference>
<feature type="transmembrane region" description="Helical" evidence="7">
    <location>
        <begin position="49"/>
        <end position="67"/>
    </location>
</feature>
<keyword evidence="9" id="KW-1185">Reference proteome</keyword>
<feature type="transmembrane region" description="Helical" evidence="7">
    <location>
        <begin position="103"/>
        <end position="124"/>
    </location>
</feature>
<feature type="transmembrane region" description="Helical" evidence="7">
    <location>
        <begin position="74"/>
        <end position="91"/>
    </location>
</feature>
<dbReference type="InterPro" id="IPR032808">
    <property type="entry name" value="DoxX"/>
</dbReference>
<keyword evidence="3" id="KW-1003">Cell membrane</keyword>
<comment type="similarity">
    <text evidence="2">Belongs to the DoxX family.</text>
</comment>
<dbReference type="KEGG" id="psti:SOO65_08635"/>
<evidence type="ECO:0000256" key="6">
    <source>
        <dbReference type="ARBA" id="ARBA00023136"/>
    </source>
</evidence>
<reference evidence="8 9" key="1">
    <citation type="submission" date="2023-11" db="EMBL/GenBank/DDBJ databases">
        <title>Peredibacter starrii A3.12.</title>
        <authorList>
            <person name="Mitchell R.J."/>
        </authorList>
    </citation>
    <scope>NUCLEOTIDE SEQUENCE [LARGE SCALE GENOMIC DNA]</scope>
    <source>
        <strain evidence="8 9">A3.12</strain>
    </source>
</reference>
<evidence type="ECO:0000256" key="4">
    <source>
        <dbReference type="ARBA" id="ARBA00022692"/>
    </source>
</evidence>
<dbReference type="AlphaFoldDB" id="A0AAX4HUQ1"/>
<dbReference type="InterPro" id="IPR051907">
    <property type="entry name" value="DoxX-like_oxidoreductase"/>
</dbReference>
<evidence type="ECO:0000313" key="8">
    <source>
        <dbReference type="EMBL" id="WPU66813.1"/>
    </source>
</evidence>
<comment type="subcellular location">
    <subcellularLocation>
        <location evidence="1">Cell membrane</location>
        <topology evidence="1">Multi-pass membrane protein</topology>
    </subcellularLocation>
</comment>
<evidence type="ECO:0000256" key="2">
    <source>
        <dbReference type="ARBA" id="ARBA00006679"/>
    </source>
</evidence>
<feature type="transmembrane region" description="Helical" evidence="7">
    <location>
        <begin position="12"/>
        <end position="29"/>
    </location>
</feature>
<dbReference type="PANTHER" id="PTHR33452:SF1">
    <property type="entry name" value="INNER MEMBRANE PROTEIN YPHA-RELATED"/>
    <property type="match status" value="1"/>
</dbReference>
<protein>
    <submittedName>
        <fullName evidence="8">DoxX family protein</fullName>
    </submittedName>
</protein>
<keyword evidence="4 7" id="KW-0812">Transmembrane</keyword>
<evidence type="ECO:0000256" key="3">
    <source>
        <dbReference type="ARBA" id="ARBA00022475"/>
    </source>
</evidence>
<dbReference type="PANTHER" id="PTHR33452">
    <property type="entry name" value="OXIDOREDUCTASE CATD-RELATED"/>
    <property type="match status" value="1"/>
</dbReference>
<keyword evidence="5 7" id="KW-1133">Transmembrane helix</keyword>
<evidence type="ECO:0000256" key="5">
    <source>
        <dbReference type="ARBA" id="ARBA00022989"/>
    </source>
</evidence>
<dbReference type="EMBL" id="CP139487">
    <property type="protein sequence ID" value="WPU66813.1"/>
    <property type="molecule type" value="Genomic_DNA"/>
</dbReference>
<evidence type="ECO:0000313" key="9">
    <source>
        <dbReference type="Proteomes" id="UP001324634"/>
    </source>
</evidence>
<dbReference type="GO" id="GO:0005886">
    <property type="term" value="C:plasma membrane"/>
    <property type="evidence" value="ECO:0007669"/>
    <property type="project" value="UniProtKB-SubCell"/>
</dbReference>
<evidence type="ECO:0000256" key="7">
    <source>
        <dbReference type="SAM" id="Phobius"/>
    </source>
</evidence>
<accession>A0AAX4HUQ1</accession>
<organism evidence="8 9">
    <name type="scientific">Peredibacter starrii</name>
    <dbReference type="NCBI Taxonomy" id="28202"/>
    <lineage>
        <taxon>Bacteria</taxon>
        <taxon>Pseudomonadati</taxon>
        <taxon>Bdellovibrionota</taxon>
        <taxon>Bacteriovoracia</taxon>
        <taxon>Bacteriovoracales</taxon>
        <taxon>Bacteriovoracaceae</taxon>
        <taxon>Peredibacter</taxon>
    </lineage>
</organism>
<sequence length="134" mass="14747">MITNQKEDLAKLFLRFVVGGLMLFHGVHKLIHGYGHVGGMLNQAGLPEFIQHGVLVGEIVAPLLLIVGYKTRYSAILIIFTMLVAVGLAYHENIFTLNQYGGWMIELHVFFIVSSLAIILLGAGKYSFESSGVK</sequence>